<accession>A0AAW0D6B0</accession>
<dbReference type="AlphaFoldDB" id="A0AAW0D6B0"/>
<evidence type="ECO:0000256" key="1">
    <source>
        <dbReference type="SAM" id="MobiDB-lite"/>
    </source>
</evidence>
<gene>
    <name evidence="2" type="ORF">R3P38DRAFT_2765565</name>
</gene>
<sequence>MYTQSGSPTVDAQPHTDAEFNVAIESLKKKAAATVVVELNLDEIDGYRVTKKRSLSLISSPNTSPYSSPPLSPSPMPKKSLPPDSADENVELMYGTKCFSGFGLRPKSPGFLALRRRPYSYVADNSLVYNAAITSINPTRPPRSTLAVYASCKAHFFSRADTLKLVSSSGGE</sequence>
<evidence type="ECO:0000313" key="2">
    <source>
        <dbReference type="EMBL" id="KAK7046808.1"/>
    </source>
</evidence>
<dbReference type="Proteomes" id="UP001362999">
    <property type="component" value="Unassembled WGS sequence"/>
</dbReference>
<organism evidence="2 3">
    <name type="scientific">Favolaschia claudopus</name>
    <dbReference type="NCBI Taxonomy" id="2862362"/>
    <lineage>
        <taxon>Eukaryota</taxon>
        <taxon>Fungi</taxon>
        <taxon>Dikarya</taxon>
        <taxon>Basidiomycota</taxon>
        <taxon>Agaricomycotina</taxon>
        <taxon>Agaricomycetes</taxon>
        <taxon>Agaricomycetidae</taxon>
        <taxon>Agaricales</taxon>
        <taxon>Marasmiineae</taxon>
        <taxon>Mycenaceae</taxon>
        <taxon>Favolaschia</taxon>
    </lineage>
</organism>
<comment type="caution">
    <text evidence="2">The sequence shown here is derived from an EMBL/GenBank/DDBJ whole genome shotgun (WGS) entry which is preliminary data.</text>
</comment>
<dbReference type="EMBL" id="JAWWNJ010000010">
    <property type="protein sequence ID" value="KAK7046808.1"/>
    <property type="molecule type" value="Genomic_DNA"/>
</dbReference>
<protein>
    <submittedName>
        <fullName evidence="2">Uncharacterized protein</fullName>
    </submittedName>
</protein>
<feature type="compositionally biased region" description="Pro residues" evidence="1">
    <location>
        <begin position="67"/>
        <end position="76"/>
    </location>
</feature>
<reference evidence="2 3" key="1">
    <citation type="journal article" date="2024" name="J Genomics">
        <title>Draft genome sequencing and assembly of Favolaschia claudopus CIRM-BRFM 2984 isolated from oak limbs.</title>
        <authorList>
            <person name="Navarro D."/>
            <person name="Drula E."/>
            <person name="Chaduli D."/>
            <person name="Cazenave R."/>
            <person name="Ahrendt S."/>
            <person name="Wang J."/>
            <person name="Lipzen A."/>
            <person name="Daum C."/>
            <person name="Barry K."/>
            <person name="Grigoriev I.V."/>
            <person name="Favel A."/>
            <person name="Rosso M.N."/>
            <person name="Martin F."/>
        </authorList>
    </citation>
    <scope>NUCLEOTIDE SEQUENCE [LARGE SCALE GENOMIC DNA]</scope>
    <source>
        <strain evidence="2 3">CIRM-BRFM 2984</strain>
    </source>
</reference>
<evidence type="ECO:0000313" key="3">
    <source>
        <dbReference type="Proteomes" id="UP001362999"/>
    </source>
</evidence>
<name>A0AAW0D6B0_9AGAR</name>
<proteinExistence type="predicted"/>
<feature type="region of interest" description="Disordered" evidence="1">
    <location>
        <begin position="58"/>
        <end position="87"/>
    </location>
</feature>
<keyword evidence="3" id="KW-1185">Reference proteome</keyword>